<evidence type="ECO:0000256" key="7">
    <source>
        <dbReference type="HAMAP-Rule" id="MF_00440"/>
    </source>
</evidence>
<dbReference type="EMBL" id="MHCZ01000018">
    <property type="protein sequence ID" value="OGY29899.1"/>
    <property type="molecule type" value="Genomic_DNA"/>
</dbReference>
<evidence type="ECO:0000313" key="10">
    <source>
        <dbReference type="Proteomes" id="UP000178068"/>
    </source>
</evidence>
<dbReference type="Proteomes" id="UP000178068">
    <property type="component" value="Unassembled WGS sequence"/>
</dbReference>
<name>A0A1G1WQB8_9BACT</name>
<evidence type="ECO:0000259" key="8">
    <source>
        <dbReference type="PROSITE" id="PS51161"/>
    </source>
</evidence>
<proteinExistence type="inferred from homology"/>
<comment type="function">
    <text evidence="7">Negatively regulates transcription of bacterial ribonucleotide reductase nrd genes and operons by binding to NrdR-boxes.</text>
</comment>
<feature type="domain" description="ATP-cone" evidence="8">
    <location>
        <begin position="49"/>
        <end position="139"/>
    </location>
</feature>
<evidence type="ECO:0000256" key="5">
    <source>
        <dbReference type="ARBA" id="ARBA00023125"/>
    </source>
</evidence>
<protein>
    <recommendedName>
        <fullName evidence="7">Transcriptional repressor NrdR</fullName>
    </recommendedName>
</protein>
<evidence type="ECO:0000313" key="9">
    <source>
        <dbReference type="EMBL" id="OGY29899.1"/>
    </source>
</evidence>
<dbReference type="InterPro" id="IPR003796">
    <property type="entry name" value="RNR_NrdR-like"/>
</dbReference>
<keyword evidence="7" id="KW-0479">Metal-binding</keyword>
<dbReference type="HAMAP" id="MF_00440">
    <property type="entry name" value="NrdR"/>
    <property type="match status" value="1"/>
</dbReference>
<dbReference type="GO" id="GO:0005524">
    <property type="term" value="F:ATP binding"/>
    <property type="evidence" value="ECO:0007669"/>
    <property type="project" value="UniProtKB-UniRule"/>
</dbReference>
<dbReference type="GO" id="GO:0008270">
    <property type="term" value="F:zinc ion binding"/>
    <property type="evidence" value="ECO:0007669"/>
    <property type="project" value="UniProtKB-UniRule"/>
</dbReference>
<dbReference type="Pfam" id="PF22811">
    <property type="entry name" value="Zn_ribbon_NrdR"/>
    <property type="match status" value="1"/>
</dbReference>
<dbReference type="PROSITE" id="PS51161">
    <property type="entry name" value="ATP_CONE"/>
    <property type="match status" value="1"/>
</dbReference>
<accession>A0A1G1WQB8</accession>
<reference evidence="9 10" key="1">
    <citation type="journal article" date="2016" name="Nat. Commun.">
        <title>Thousands of microbial genomes shed light on interconnected biogeochemical processes in an aquifer system.</title>
        <authorList>
            <person name="Anantharaman K."/>
            <person name="Brown C.T."/>
            <person name="Hug L.A."/>
            <person name="Sharon I."/>
            <person name="Castelle C.J."/>
            <person name="Probst A.J."/>
            <person name="Thomas B.C."/>
            <person name="Singh A."/>
            <person name="Wilkins M.J."/>
            <person name="Karaoz U."/>
            <person name="Brodie E.L."/>
            <person name="Williams K.H."/>
            <person name="Hubbard S.S."/>
            <person name="Banfield J.F."/>
        </authorList>
    </citation>
    <scope>NUCLEOTIDE SEQUENCE [LARGE SCALE GENOMIC DNA]</scope>
</reference>
<evidence type="ECO:0000256" key="2">
    <source>
        <dbReference type="ARBA" id="ARBA00022741"/>
    </source>
</evidence>
<keyword evidence="5 7" id="KW-0238">DNA-binding</keyword>
<keyword evidence="7" id="KW-0863">Zinc-finger</keyword>
<comment type="caution">
    <text evidence="9">The sequence shown here is derived from an EMBL/GenBank/DDBJ whole genome shotgun (WGS) entry which is preliminary data.</text>
</comment>
<evidence type="ECO:0000256" key="4">
    <source>
        <dbReference type="ARBA" id="ARBA00023015"/>
    </source>
</evidence>
<dbReference type="InterPro" id="IPR055173">
    <property type="entry name" value="NrdR-like_N"/>
</dbReference>
<dbReference type="Pfam" id="PF03477">
    <property type="entry name" value="ATP-cone"/>
    <property type="match status" value="1"/>
</dbReference>
<evidence type="ECO:0000256" key="3">
    <source>
        <dbReference type="ARBA" id="ARBA00022840"/>
    </source>
</evidence>
<evidence type="ECO:0000256" key="1">
    <source>
        <dbReference type="ARBA" id="ARBA00022491"/>
    </source>
</evidence>
<keyword evidence="3 7" id="KW-0067">ATP-binding</keyword>
<organism evidence="9 10">
    <name type="scientific">Candidatus Woykebacteria bacterium RIFCSPHIGHO2_12_FULL_45_10</name>
    <dbReference type="NCBI Taxonomy" id="1802603"/>
    <lineage>
        <taxon>Bacteria</taxon>
        <taxon>Candidatus Woykeibacteriota</taxon>
    </lineage>
</organism>
<comment type="cofactor">
    <cofactor evidence="7">
        <name>Zn(2+)</name>
        <dbReference type="ChEBI" id="CHEBI:29105"/>
    </cofactor>
    <text evidence="7">Binds 1 zinc ion.</text>
</comment>
<dbReference type="STRING" id="1802603.A3F35_00470"/>
<evidence type="ECO:0000256" key="6">
    <source>
        <dbReference type="ARBA" id="ARBA00023163"/>
    </source>
</evidence>
<keyword evidence="6 7" id="KW-0804">Transcription</keyword>
<dbReference type="GO" id="GO:0045892">
    <property type="term" value="P:negative regulation of DNA-templated transcription"/>
    <property type="evidence" value="ECO:0007669"/>
    <property type="project" value="UniProtKB-UniRule"/>
</dbReference>
<comment type="similarity">
    <text evidence="7">Belongs to the NrdR family.</text>
</comment>
<keyword evidence="1 7" id="KW-0678">Repressor</keyword>
<dbReference type="NCBIfam" id="TIGR00244">
    <property type="entry name" value="transcriptional regulator NrdR"/>
    <property type="match status" value="1"/>
</dbReference>
<keyword evidence="2 7" id="KW-0547">Nucleotide-binding</keyword>
<keyword evidence="4 7" id="KW-0805">Transcription regulation</keyword>
<gene>
    <name evidence="7" type="primary">nrdR</name>
    <name evidence="9" type="ORF">A3F35_00470</name>
</gene>
<dbReference type="InterPro" id="IPR005144">
    <property type="entry name" value="ATP-cone_dom"/>
</dbReference>
<sequence>MKCPYCAYFDTAVLDSRETEDLSSIRRRRECLKCGKRFTTYERIEMVNLIVIKKDGRREQFDRDKLLGGFRKAVEKRPVSTDLIEKVVGEIEAELRGKDSIEIPSREIGEIVMKKLKTIDKVSYIRFASVYRSFEDLESFEKEVRSLLKGKTKVSHNN</sequence>
<dbReference type="PANTHER" id="PTHR30455:SF2">
    <property type="entry name" value="TRANSCRIPTIONAL REPRESSOR NRDR"/>
    <property type="match status" value="1"/>
</dbReference>
<dbReference type="PANTHER" id="PTHR30455">
    <property type="entry name" value="TRANSCRIPTIONAL REPRESSOR NRDR"/>
    <property type="match status" value="1"/>
</dbReference>
<dbReference type="AlphaFoldDB" id="A0A1G1WQB8"/>
<dbReference type="GO" id="GO:0003677">
    <property type="term" value="F:DNA binding"/>
    <property type="evidence" value="ECO:0007669"/>
    <property type="project" value="UniProtKB-KW"/>
</dbReference>
<keyword evidence="7" id="KW-0862">Zinc</keyword>
<feature type="zinc finger region" evidence="7">
    <location>
        <begin position="3"/>
        <end position="34"/>
    </location>
</feature>